<feature type="binding site" evidence="10">
    <location>
        <position position="161"/>
    </location>
    <ligand>
        <name>K(+)</name>
        <dbReference type="ChEBI" id="CHEBI:29103"/>
    </ligand>
</feature>
<reference evidence="12 13" key="1">
    <citation type="submission" date="2018-06" db="EMBL/GenBank/DDBJ databases">
        <title>Comparative genomics reveals the genomic features of Rhizophagus irregularis, R. cerebriforme, R. diaphanum and Gigaspora rosea, and their symbiotic lifestyle signature.</title>
        <authorList>
            <person name="Morin E."/>
            <person name="San Clemente H."/>
            <person name="Chen E.C.H."/>
            <person name="De La Providencia I."/>
            <person name="Hainaut M."/>
            <person name="Kuo A."/>
            <person name="Kohler A."/>
            <person name="Murat C."/>
            <person name="Tang N."/>
            <person name="Roy S."/>
            <person name="Loubradou J."/>
            <person name="Henrissat B."/>
            <person name="Grigoriev I.V."/>
            <person name="Corradi N."/>
            <person name="Roux C."/>
            <person name="Martin F.M."/>
        </authorList>
    </citation>
    <scope>NUCLEOTIDE SEQUENCE [LARGE SCALE GENOMIC DNA]</scope>
    <source>
        <strain evidence="12 13">DAOM 227022</strain>
    </source>
</reference>
<dbReference type="GO" id="GO:0000166">
    <property type="term" value="F:nucleotide binding"/>
    <property type="evidence" value="ECO:0007669"/>
    <property type="project" value="UniProtKB-KW"/>
</dbReference>
<dbReference type="PANTHER" id="PTHR13232">
    <property type="entry name" value="NAD(P)H-HYDRATE EPIMERASE"/>
    <property type="match status" value="1"/>
</dbReference>
<dbReference type="AlphaFoldDB" id="A0A397T3H6"/>
<dbReference type="Proteomes" id="UP000265703">
    <property type="component" value="Unassembled WGS sequence"/>
</dbReference>
<dbReference type="HAMAP" id="MF_01966">
    <property type="entry name" value="NADHX_epimerase"/>
    <property type="match status" value="1"/>
</dbReference>
<comment type="caution">
    <text evidence="12">The sequence shown here is derived from an EMBL/GenBank/DDBJ whole genome shotgun (WGS) entry which is preliminary data.</text>
</comment>
<comment type="caution">
    <text evidence="10">Lacks conserved residue(s) required for the propagation of feature annotation.</text>
</comment>
<organism evidence="12 13">
    <name type="scientific">Glomus cerebriforme</name>
    <dbReference type="NCBI Taxonomy" id="658196"/>
    <lineage>
        <taxon>Eukaryota</taxon>
        <taxon>Fungi</taxon>
        <taxon>Fungi incertae sedis</taxon>
        <taxon>Mucoromycota</taxon>
        <taxon>Glomeromycotina</taxon>
        <taxon>Glomeromycetes</taxon>
        <taxon>Glomerales</taxon>
        <taxon>Glomeraceae</taxon>
        <taxon>Glomus</taxon>
    </lineage>
</organism>
<feature type="binding site" evidence="10">
    <location>
        <begin position="129"/>
        <end position="135"/>
    </location>
    <ligand>
        <name>(6S)-NADPHX</name>
        <dbReference type="ChEBI" id="CHEBI:64076"/>
    </ligand>
</feature>
<keyword evidence="6" id="KW-0521">NADP</keyword>
<evidence type="ECO:0000256" key="10">
    <source>
        <dbReference type="HAMAP-Rule" id="MF_03159"/>
    </source>
</evidence>
<evidence type="ECO:0000256" key="2">
    <source>
        <dbReference type="ARBA" id="ARBA00000909"/>
    </source>
</evidence>
<proteinExistence type="inferred from homology"/>
<feature type="binding site" evidence="10">
    <location>
        <begin position="61"/>
        <end position="65"/>
    </location>
    <ligand>
        <name>(6S)-NADPHX</name>
        <dbReference type="ChEBI" id="CHEBI:64076"/>
    </ligand>
</feature>
<dbReference type="InterPro" id="IPR004443">
    <property type="entry name" value="YjeF_N_dom"/>
</dbReference>
<dbReference type="GO" id="GO:0005739">
    <property type="term" value="C:mitochondrion"/>
    <property type="evidence" value="ECO:0007669"/>
    <property type="project" value="UniProtKB-SubCell"/>
</dbReference>
<dbReference type="Gene3D" id="3.40.50.10260">
    <property type="entry name" value="YjeF N-terminal domain"/>
    <property type="match status" value="1"/>
</dbReference>
<keyword evidence="4 10" id="KW-0479">Metal-binding</keyword>
<feature type="binding site" evidence="10">
    <location>
        <position position="62"/>
    </location>
    <ligand>
        <name>K(+)</name>
        <dbReference type="ChEBI" id="CHEBI:29103"/>
    </ligand>
</feature>
<dbReference type="InterPro" id="IPR032976">
    <property type="entry name" value="YJEFN_prot_NAXE-like"/>
</dbReference>
<keyword evidence="10" id="KW-0963">Cytoplasm</keyword>
<keyword evidence="9 10" id="KW-0413">Isomerase</keyword>
<keyword evidence="13" id="KW-1185">Reference proteome</keyword>
<dbReference type="PANTHER" id="PTHR13232:SF10">
    <property type="entry name" value="NAD(P)H-HYDRATE EPIMERASE"/>
    <property type="match status" value="1"/>
</dbReference>
<gene>
    <name evidence="12" type="ORF">C1645_771865</name>
</gene>
<sequence length="236" mass="26073">MALKFLTQKIAQAIDEELFSSGGFSVDQLMELAGLSVAQAIARVYDNSKYSRVLVCCGPGNNGGDGLVAARHLFHFGYKPNIFYPKQSKKELYERLVIQCKSLEIPIATELSDPSLTTDNDLIVDALFGFSFAGEIRSPFDQVIQKLKRTNIPIASVDIPSGWDVEKGNIDNQGFTPSMLISLTAPKLCASYFSGKHFLGGRFIPPELKRKYELNLPPYPGTDQVVDISNLPHEKL</sequence>
<comment type="catalytic activity">
    <reaction evidence="2 10">
        <text>(6R)-NADPHX = (6S)-NADPHX</text>
        <dbReference type="Rhea" id="RHEA:32227"/>
        <dbReference type="ChEBI" id="CHEBI:64076"/>
        <dbReference type="ChEBI" id="CHEBI:64077"/>
        <dbReference type="EC" id="5.1.99.6"/>
    </reaction>
</comment>
<comment type="catalytic activity">
    <reaction evidence="1 10">
        <text>(6R)-NADHX = (6S)-NADHX</text>
        <dbReference type="Rhea" id="RHEA:32215"/>
        <dbReference type="ChEBI" id="CHEBI:64074"/>
        <dbReference type="ChEBI" id="CHEBI:64075"/>
        <dbReference type="EC" id="5.1.99.6"/>
    </reaction>
</comment>
<keyword evidence="7 10" id="KW-0630">Potassium</keyword>
<dbReference type="EC" id="5.1.99.6" evidence="3 10"/>
<feature type="binding site" evidence="10">
    <location>
        <position position="125"/>
    </location>
    <ligand>
        <name>K(+)</name>
        <dbReference type="ChEBI" id="CHEBI:29103"/>
    </ligand>
</feature>
<evidence type="ECO:0000313" key="12">
    <source>
        <dbReference type="EMBL" id="RIA89604.1"/>
    </source>
</evidence>
<dbReference type="PROSITE" id="PS51385">
    <property type="entry name" value="YJEF_N"/>
    <property type="match status" value="1"/>
</dbReference>
<evidence type="ECO:0000259" key="11">
    <source>
        <dbReference type="PROSITE" id="PS51385"/>
    </source>
</evidence>
<dbReference type="NCBIfam" id="TIGR00197">
    <property type="entry name" value="yjeF_nterm"/>
    <property type="match status" value="1"/>
</dbReference>
<comment type="function">
    <text evidence="10">Catalyzes the epimerization of the S- and R-forms of NAD(P)HX, a damaged form of NAD(P)H that is a result of enzymatic or heat-dependent hydration. This is a prerequisite for the S-specific NAD(P)H-hydrate dehydratase to allow the repair of both epimers of NAD(P)HX.</text>
</comment>
<name>A0A397T3H6_9GLOM</name>
<evidence type="ECO:0000256" key="3">
    <source>
        <dbReference type="ARBA" id="ARBA00012228"/>
    </source>
</evidence>
<protein>
    <recommendedName>
        <fullName evidence="3 10">NAD(P)H-hydrate epimerase</fullName>
        <ecNumber evidence="3 10">5.1.99.6</ecNumber>
    </recommendedName>
    <alternativeName>
        <fullName evidence="10">NAD(P)HX epimerase</fullName>
    </alternativeName>
</protein>
<dbReference type="OrthoDB" id="10064708at2759"/>
<evidence type="ECO:0000256" key="6">
    <source>
        <dbReference type="ARBA" id="ARBA00022857"/>
    </source>
</evidence>
<evidence type="ECO:0000313" key="13">
    <source>
        <dbReference type="Proteomes" id="UP000265703"/>
    </source>
</evidence>
<dbReference type="GO" id="GO:0046872">
    <property type="term" value="F:metal ion binding"/>
    <property type="evidence" value="ECO:0007669"/>
    <property type="project" value="UniProtKB-KW"/>
</dbReference>
<dbReference type="FunFam" id="3.40.50.10260:FF:000005">
    <property type="entry name" value="NAD(P)H-hydrate epimerase"/>
    <property type="match status" value="1"/>
</dbReference>
<dbReference type="InterPro" id="IPR036652">
    <property type="entry name" value="YjeF_N_dom_sf"/>
</dbReference>
<evidence type="ECO:0000256" key="9">
    <source>
        <dbReference type="ARBA" id="ARBA00023235"/>
    </source>
</evidence>
<evidence type="ECO:0000256" key="7">
    <source>
        <dbReference type="ARBA" id="ARBA00022958"/>
    </source>
</evidence>
<keyword evidence="10" id="KW-0496">Mitochondrion</keyword>
<feature type="binding site" evidence="10">
    <location>
        <position position="158"/>
    </location>
    <ligand>
        <name>(6S)-NADPHX</name>
        <dbReference type="ChEBI" id="CHEBI:64076"/>
    </ligand>
</feature>
<dbReference type="STRING" id="658196.A0A397T3H6"/>
<comment type="subcellular location">
    <subcellularLocation>
        <location evidence="10">Cytoplasm</location>
    </subcellularLocation>
    <subcellularLocation>
        <location evidence="10">Mitochondrion</location>
    </subcellularLocation>
</comment>
<comment type="cofactor">
    <cofactor evidence="10">
        <name>K(+)</name>
        <dbReference type="ChEBI" id="CHEBI:29103"/>
    </cofactor>
    <text evidence="10">Binds 1 potassium ion per subunit.</text>
</comment>
<dbReference type="SUPFAM" id="SSF64153">
    <property type="entry name" value="YjeF N-terminal domain-like"/>
    <property type="match status" value="1"/>
</dbReference>
<accession>A0A397T3H6</accession>
<dbReference type="GO" id="GO:0052856">
    <property type="term" value="F:NAD(P)HX epimerase activity"/>
    <property type="evidence" value="ECO:0007669"/>
    <property type="project" value="UniProtKB-UniRule"/>
</dbReference>
<comment type="similarity">
    <text evidence="10">Belongs to the NnrE/AIBP family.</text>
</comment>
<evidence type="ECO:0000256" key="8">
    <source>
        <dbReference type="ARBA" id="ARBA00023027"/>
    </source>
</evidence>
<feature type="domain" description="YjeF N-terminal" evidence="11">
    <location>
        <begin position="11"/>
        <end position="216"/>
    </location>
</feature>
<evidence type="ECO:0000256" key="4">
    <source>
        <dbReference type="ARBA" id="ARBA00022723"/>
    </source>
</evidence>
<keyword evidence="8 10" id="KW-0520">NAD</keyword>
<dbReference type="EMBL" id="QKYT01000213">
    <property type="protein sequence ID" value="RIA89604.1"/>
    <property type="molecule type" value="Genomic_DNA"/>
</dbReference>
<evidence type="ECO:0000256" key="1">
    <source>
        <dbReference type="ARBA" id="ARBA00000013"/>
    </source>
</evidence>
<keyword evidence="5 10" id="KW-0547">Nucleotide-binding</keyword>
<evidence type="ECO:0000256" key="5">
    <source>
        <dbReference type="ARBA" id="ARBA00022741"/>
    </source>
</evidence>
<dbReference type="Pfam" id="PF03853">
    <property type="entry name" value="YjeF_N"/>
    <property type="match status" value="1"/>
</dbReference>